<feature type="chain" id="PRO_5024904551" evidence="1">
    <location>
        <begin position="21"/>
        <end position="627"/>
    </location>
</feature>
<sequence length="627" mass="65266">MRTILLALLTLSLLSTPALAAEIPPLTMSEMEVGCAAPTGLPGEIVTSDRKAVQLVNVTPNGIRTGRAFALEYSAGCAVAASQPNGAGVLAIPDDSGVLVALREPGGDWSEPRDFPDDEGLSTGKVAVAVSEAGDALVVWQNVGPRRRVRTYAARRLAGGTFGTPVKLVDRRQESLSEGVLDDWFAAGIANGGEAIVAWTGLPPGRPPHRTTVKVAIAPAGGEFGAPTEVGGQTGYSTPSLTMAPDGRALLALPTPGRVEVRERTAGTPFGAPTTVAKVSDPLGTRTAAALGAAGEAVVTWSGTGLGGVHSAIRGAGGPFSASLPTAAADPRIRYDLWQAVSGFTQDLPSGSWGFGGADVTARITNGIALLGWTGPRGRTTAANLATYPLLAGAGVRQTLGGELADTWNAFPLTLADGTVALAWADGALRLHAATGAPADTSPLPEVRVSPPKSPRVSGTLVLPFRCSAACEVRAELVDRHGYGSFKRLKAAGSGRLRLTDVDAPERLGPVRVRFTIGGADGRRTRSWTTTYRLVRKRAYRLIGLAPVRAERRGDRVRVTVRVAGRVPSELFALVGGFGRRGNVEPLAATSVFLEPRQREATATLPAAGVRWVAVLWGSKRTFVRVR</sequence>
<keyword evidence="1" id="KW-0732">Signal</keyword>
<keyword evidence="3" id="KW-1185">Reference proteome</keyword>
<proteinExistence type="predicted"/>
<organism evidence="2 3">
    <name type="scientific">Solirubrobacter pauli</name>
    <dbReference type="NCBI Taxonomy" id="166793"/>
    <lineage>
        <taxon>Bacteria</taxon>
        <taxon>Bacillati</taxon>
        <taxon>Actinomycetota</taxon>
        <taxon>Thermoleophilia</taxon>
        <taxon>Solirubrobacterales</taxon>
        <taxon>Solirubrobacteraceae</taxon>
        <taxon>Solirubrobacter</taxon>
    </lineage>
</organism>
<protein>
    <submittedName>
        <fullName evidence="2">Uncharacterized protein</fullName>
    </submittedName>
</protein>
<dbReference type="Proteomes" id="UP000278962">
    <property type="component" value="Unassembled WGS sequence"/>
</dbReference>
<dbReference type="RefSeq" id="WP_147447922.1">
    <property type="nucleotide sequence ID" value="NZ_RBIL01000002.1"/>
</dbReference>
<accession>A0A660KZ34</accession>
<dbReference type="AlphaFoldDB" id="A0A660KZ34"/>
<name>A0A660KZ34_9ACTN</name>
<reference evidence="2 3" key="1">
    <citation type="submission" date="2018-10" db="EMBL/GenBank/DDBJ databases">
        <title>Genomic Encyclopedia of Archaeal and Bacterial Type Strains, Phase II (KMG-II): from individual species to whole genera.</title>
        <authorList>
            <person name="Goeker M."/>
        </authorList>
    </citation>
    <scope>NUCLEOTIDE SEQUENCE [LARGE SCALE GENOMIC DNA]</scope>
    <source>
        <strain evidence="2 3">DSM 14954</strain>
    </source>
</reference>
<gene>
    <name evidence="2" type="ORF">C8N24_4345</name>
</gene>
<evidence type="ECO:0000313" key="2">
    <source>
        <dbReference type="EMBL" id="RKQ86335.1"/>
    </source>
</evidence>
<comment type="caution">
    <text evidence="2">The sequence shown here is derived from an EMBL/GenBank/DDBJ whole genome shotgun (WGS) entry which is preliminary data.</text>
</comment>
<evidence type="ECO:0000313" key="3">
    <source>
        <dbReference type="Proteomes" id="UP000278962"/>
    </source>
</evidence>
<feature type="signal peptide" evidence="1">
    <location>
        <begin position="1"/>
        <end position="20"/>
    </location>
</feature>
<dbReference type="EMBL" id="RBIL01000002">
    <property type="protein sequence ID" value="RKQ86335.1"/>
    <property type="molecule type" value="Genomic_DNA"/>
</dbReference>
<evidence type="ECO:0000256" key="1">
    <source>
        <dbReference type="SAM" id="SignalP"/>
    </source>
</evidence>